<dbReference type="SUPFAM" id="SSF52833">
    <property type="entry name" value="Thioredoxin-like"/>
    <property type="match status" value="1"/>
</dbReference>
<dbReference type="PROSITE" id="PS51352">
    <property type="entry name" value="THIOREDOXIN_2"/>
    <property type="match status" value="1"/>
</dbReference>
<dbReference type="RefSeq" id="XP_001730782.1">
    <property type="nucleotide sequence ID" value="XM_001730730.1"/>
</dbReference>
<dbReference type="STRING" id="425265.A8Q1F7"/>
<dbReference type="NCBIfam" id="TIGR01068">
    <property type="entry name" value="thioredoxin"/>
    <property type="match status" value="1"/>
</dbReference>
<reference evidence="4 5" key="1">
    <citation type="journal article" date="2007" name="Proc. Natl. Acad. Sci. U.S.A.">
        <title>Dandruff-associated Malassezia genomes reveal convergent and divergent virulence traits shared with plant and human fungal pathogens.</title>
        <authorList>
            <person name="Xu J."/>
            <person name="Saunders C.W."/>
            <person name="Hu P."/>
            <person name="Grant R.A."/>
            <person name="Boekhout T."/>
            <person name="Kuramae E.E."/>
            <person name="Kronstad J.W."/>
            <person name="Deangelis Y.M."/>
            <person name="Reeder N.L."/>
            <person name="Johnstone K.R."/>
            <person name="Leland M."/>
            <person name="Fieno A.M."/>
            <person name="Begley W.M."/>
            <person name="Sun Y."/>
            <person name="Lacey M.P."/>
            <person name="Chaudhary T."/>
            <person name="Keough T."/>
            <person name="Chu L."/>
            <person name="Sears R."/>
            <person name="Yuan B."/>
            <person name="Dawson T.L.Jr."/>
        </authorList>
    </citation>
    <scope>NUCLEOTIDE SEQUENCE [LARGE SCALE GENOMIC DNA]</scope>
    <source>
        <strain evidence="5">ATCC MYA-4612 / CBS 7966</strain>
    </source>
</reference>
<keyword evidence="5" id="KW-1185">Reference proteome</keyword>
<evidence type="ECO:0000259" key="3">
    <source>
        <dbReference type="PROSITE" id="PS51352"/>
    </source>
</evidence>
<dbReference type="InterPro" id="IPR036249">
    <property type="entry name" value="Thioredoxin-like_sf"/>
</dbReference>
<dbReference type="AlphaFoldDB" id="A8Q1F7"/>
<comment type="caution">
    <text evidence="4">The sequence shown here is derived from an EMBL/GenBank/DDBJ whole genome shotgun (WGS) entry which is preliminary data.</text>
</comment>
<keyword evidence="2" id="KW-1015">Disulfide bond</keyword>
<dbReference type="PROSITE" id="PS00194">
    <property type="entry name" value="THIOREDOXIN_1"/>
    <property type="match status" value="1"/>
</dbReference>
<evidence type="ECO:0000256" key="2">
    <source>
        <dbReference type="ARBA" id="ARBA00023157"/>
    </source>
</evidence>
<dbReference type="InterPro" id="IPR005746">
    <property type="entry name" value="Thioredoxin"/>
</dbReference>
<dbReference type="Proteomes" id="UP000008837">
    <property type="component" value="Unassembled WGS sequence"/>
</dbReference>
<dbReference type="VEuPathDB" id="FungiDB:MGL_1781"/>
<evidence type="ECO:0000256" key="1">
    <source>
        <dbReference type="ARBA" id="ARBA00020570"/>
    </source>
</evidence>
<dbReference type="InParanoid" id="A8Q1F7"/>
<dbReference type="KEGG" id="mgl:MGL_1781"/>
<feature type="domain" description="Thioredoxin" evidence="3">
    <location>
        <begin position="1"/>
        <end position="114"/>
    </location>
</feature>
<dbReference type="CDD" id="cd02947">
    <property type="entry name" value="TRX_family"/>
    <property type="match status" value="1"/>
</dbReference>
<organism evidence="4 5">
    <name type="scientific">Malassezia globosa (strain ATCC MYA-4612 / CBS 7966)</name>
    <name type="common">Dandruff-associated fungus</name>
    <dbReference type="NCBI Taxonomy" id="425265"/>
    <lineage>
        <taxon>Eukaryota</taxon>
        <taxon>Fungi</taxon>
        <taxon>Dikarya</taxon>
        <taxon>Basidiomycota</taxon>
        <taxon>Ustilaginomycotina</taxon>
        <taxon>Malasseziomycetes</taxon>
        <taxon>Malasseziales</taxon>
        <taxon>Malasseziaceae</taxon>
        <taxon>Malassezia</taxon>
    </lineage>
</organism>
<dbReference type="GO" id="GO:0015035">
    <property type="term" value="F:protein-disulfide reductase activity"/>
    <property type="evidence" value="ECO:0007669"/>
    <property type="project" value="InterPro"/>
</dbReference>
<accession>A8Q1F7</accession>
<dbReference type="PANTHER" id="PTHR46115">
    <property type="entry name" value="THIOREDOXIN-LIKE PROTEIN 1"/>
    <property type="match status" value="1"/>
</dbReference>
<protein>
    <recommendedName>
        <fullName evidence="1">Thioredoxin</fullName>
    </recommendedName>
</protein>
<dbReference type="Pfam" id="PF00085">
    <property type="entry name" value="Thioredoxin"/>
    <property type="match status" value="1"/>
</dbReference>
<dbReference type="InterPro" id="IPR017937">
    <property type="entry name" value="Thioredoxin_CS"/>
</dbReference>
<sequence>MGVQVISSYDQFKQVTGGDKVVVIDFWATWCGPCKMIGPIFEKISETPAGEKIGFYKVDVDEQSQISSEVGIRAMPSFVFFKNGEKVETVVGADPSKLQVCIQSTRAWLWEETAPHRHGQD</sequence>
<proteinExistence type="predicted"/>
<dbReference type="FunCoup" id="A8Q1F7">
    <property type="interactions" value="205"/>
</dbReference>
<dbReference type="FunFam" id="3.40.30.10:FF:000245">
    <property type="entry name" value="Thioredoxin"/>
    <property type="match status" value="1"/>
</dbReference>
<gene>
    <name evidence="4" type="ORF">MGL_1781</name>
</gene>
<dbReference type="GeneID" id="5855089"/>
<evidence type="ECO:0000313" key="5">
    <source>
        <dbReference type="Proteomes" id="UP000008837"/>
    </source>
</evidence>
<dbReference type="InterPro" id="IPR013766">
    <property type="entry name" value="Thioredoxin_domain"/>
</dbReference>
<dbReference type="EMBL" id="AAYY01000006">
    <property type="protein sequence ID" value="EDP43568.1"/>
    <property type="molecule type" value="Genomic_DNA"/>
</dbReference>
<dbReference type="OrthoDB" id="2121326at2759"/>
<name>A8Q1F7_MALGO</name>
<dbReference type="PRINTS" id="PR00421">
    <property type="entry name" value="THIOREDOXIN"/>
</dbReference>
<dbReference type="Gene3D" id="3.40.30.10">
    <property type="entry name" value="Glutaredoxin"/>
    <property type="match status" value="1"/>
</dbReference>
<evidence type="ECO:0000313" key="4">
    <source>
        <dbReference type="EMBL" id="EDP43568.1"/>
    </source>
</evidence>
<dbReference type="OMA" id="KQLWRQS"/>